<gene>
    <name evidence="7" type="primary">ybeY</name>
    <name evidence="9" type="ORF">HMPREF0860_1306</name>
    <name evidence="8" type="ORF">HMPREF1325_1928</name>
</gene>
<feature type="binding site" evidence="7">
    <location>
        <position position="127"/>
    </location>
    <ligand>
        <name>Zn(2+)</name>
        <dbReference type="ChEBI" id="CHEBI:29105"/>
        <note>catalytic</note>
    </ligand>
</feature>
<dbReference type="InterPro" id="IPR023091">
    <property type="entry name" value="MetalPrtase_cat_dom_sf_prd"/>
</dbReference>
<sequence>MADRIAVSLSENAALPSWIENVAPFTQKALGVLGFSGEEISILLCDDAYMAFLNKTYRGIEGATDVLSFENGTSYIDEEGTEWKCAGDIAISLDTLSKNAAAFETDEDSELKRLIVHGLLHLNGYDHGKEHIEEGKAPECDMLVIQEQVLAKLCGEKIIG</sequence>
<keyword evidence="2 7" id="KW-0540">Nuclease</keyword>
<evidence type="ECO:0000256" key="7">
    <source>
        <dbReference type="HAMAP-Rule" id="MF_00009"/>
    </source>
</evidence>
<keyword evidence="4 7" id="KW-0255">Endonuclease</keyword>
<dbReference type="SUPFAM" id="SSF55486">
    <property type="entry name" value="Metalloproteases ('zincins'), catalytic domain"/>
    <property type="match status" value="1"/>
</dbReference>
<dbReference type="PANTHER" id="PTHR46986:SF1">
    <property type="entry name" value="ENDORIBONUCLEASE YBEY, CHLOROPLASTIC"/>
    <property type="match status" value="1"/>
</dbReference>
<feature type="binding site" evidence="7">
    <location>
        <position position="121"/>
    </location>
    <ligand>
        <name>Zn(2+)</name>
        <dbReference type="ChEBI" id="CHEBI:29105"/>
        <note>catalytic</note>
    </ligand>
</feature>
<comment type="cofactor">
    <cofactor evidence="7">
        <name>Zn(2+)</name>
        <dbReference type="ChEBI" id="CHEBI:29105"/>
    </cofactor>
    <text evidence="7">Binds 1 zinc ion.</text>
</comment>
<comment type="subcellular location">
    <subcellularLocation>
        <location evidence="7">Cytoplasm</location>
    </subcellularLocation>
</comment>
<feature type="binding site" evidence="7">
    <location>
        <position position="117"/>
    </location>
    <ligand>
        <name>Zn(2+)</name>
        <dbReference type="ChEBI" id="CHEBI:29105"/>
        <note>catalytic</note>
    </ligand>
</feature>
<evidence type="ECO:0000313" key="10">
    <source>
        <dbReference type="Proteomes" id="UP000016412"/>
    </source>
</evidence>
<dbReference type="GO" id="GO:0006364">
    <property type="term" value="P:rRNA processing"/>
    <property type="evidence" value="ECO:0007669"/>
    <property type="project" value="UniProtKB-UniRule"/>
</dbReference>
<dbReference type="HAMAP" id="MF_00009">
    <property type="entry name" value="Endoribonucl_YbeY"/>
    <property type="match status" value="1"/>
</dbReference>
<evidence type="ECO:0000256" key="2">
    <source>
        <dbReference type="ARBA" id="ARBA00022722"/>
    </source>
</evidence>
<keyword evidence="11" id="KW-1185">Reference proteome</keyword>
<dbReference type="EMBL" id="AVQI01000016">
    <property type="protein sequence ID" value="ERK04711.1"/>
    <property type="molecule type" value="Genomic_DNA"/>
</dbReference>
<evidence type="ECO:0000313" key="11">
    <source>
        <dbReference type="Proteomes" id="UP000016646"/>
    </source>
</evidence>
<dbReference type="eggNOG" id="COG0319">
    <property type="taxonomic scope" value="Bacteria"/>
</dbReference>
<dbReference type="PROSITE" id="PS01306">
    <property type="entry name" value="UPF0054"/>
    <property type="match status" value="1"/>
</dbReference>
<comment type="function">
    <text evidence="7">Single strand-specific metallo-endoribonuclease involved in late-stage 70S ribosome quality control and in maturation of the 3' terminus of the 16S rRNA.</text>
</comment>
<dbReference type="EC" id="3.1.-.-" evidence="7"/>
<dbReference type="NCBIfam" id="TIGR00043">
    <property type="entry name" value="rRNA maturation RNase YbeY"/>
    <property type="match status" value="1"/>
</dbReference>
<comment type="similarity">
    <text evidence="1 7">Belongs to the endoribonuclease YbeY family.</text>
</comment>
<comment type="caution">
    <text evidence="8">The sequence shown here is derived from an EMBL/GenBank/DDBJ whole genome shotgun (WGS) entry which is preliminary data.</text>
</comment>
<dbReference type="InterPro" id="IPR020549">
    <property type="entry name" value="YbeY_CS"/>
</dbReference>
<dbReference type="STRING" id="1125725.HMPREF1325_1928"/>
<dbReference type="Pfam" id="PF02130">
    <property type="entry name" value="YbeY"/>
    <property type="match status" value="1"/>
</dbReference>
<dbReference type="GO" id="GO:0004222">
    <property type="term" value="F:metalloendopeptidase activity"/>
    <property type="evidence" value="ECO:0007669"/>
    <property type="project" value="InterPro"/>
</dbReference>
<evidence type="ECO:0000256" key="4">
    <source>
        <dbReference type="ARBA" id="ARBA00022759"/>
    </source>
</evidence>
<accession>U2LKD0</accession>
<proteinExistence type="inferred from homology"/>
<dbReference type="GO" id="GO:0008270">
    <property type="term" value="F:zinc ion binding"/>
    <property type="evidence" value="ECO:0007669"/>
    <property type="project" value="UniProtKB-UniRule"/>
</dbReference>
<organism evidence="8 10">
    <name type="scientific">Treponema socranskii subsp. socranskii VPI DR56BR1116 = ATCC 35536</name>
    <dbReference type="NCBI Taxonomy" id="1125725"/>
    <lineage>
        <taxon>Bacteria</taxon>
        <taxon>Pseudomonadati</taxon>
        <taxon>Spirochaetota</taxon>
        <taxon>Spirochaetia</taxon>
        <taxon>Spirochaetales</taxon>
        <taxon>Treponemataceae</taxon>
        <taxon>Treponema</taxon>
    </lineage>
</organism>
<evidence type="ECO:0000256" key="1">
    <source>
        <dbReference type="ARBA" id="ARBA00010875"/>
    </source>
</evidence>
<dbReference type="OrthoDB" id="9807740at2"/>
<protein>
    <recommendedName>
        <fullName evidence="7">Endoribonuclease YbeY</fullName>
        <ecNumber evidence="7">3.1.-.-</ecNumber>
    </recommendedName>
</protein>
<dbReference type="InterPro" id="IPR002036">
    <property type="entry name" value="YbeY"/>
</dbReference>
<name>U2LKD0_TRESO</name>
<dbReference type="EMBL" id="AUZJ01000014">
    <property type="protein sequence ID" value="ERF61275.1"/>
    <property type="molecule type" value="Genomic_DNA"/>
</dbReference>
<dbReference type="Gene3D" id="3.40.390.30">
    <property type="entry name" value="Metalloproteases ('zincins'), catalytic domain"/>
    <property type="match status" value="1"/>
</dbReference>
<evidence type="ECO:0000256" key="6">
    <source>
        <dbReference type="ARBA" id="ARBA00022833"/>
    </source>
</evidence>
<evidence type="ECO:0000313" key="8">
    <source>
        <dbReference type="EMBL" id="ERF61275.1"/>
    </source>
</evidence>
<dbReference type="RefSeq" id="WP_021329819.1">
    <property type="nucleotide sequence ID" value="NZ_AUZJ01000014.1"/>
</dbReference>
<evidence type="ECO:0000256" key="3">
    <source>
        <dbReference type="ARBA" id="ARBA00022723"/>
    </source>
</evidence>
<evidence type="ECO:0000313" key="9">
    <source>
        <dbReference type="EMBL" id="ERK04711.1"/>
    </source>
</evidence>
<dbReference type="PANTHER" id="PTHR46986">
    <property type="entry name" value="ENDORIBONUCLEASE YBEY, CHLOROPLASTIC"/>
    <property type="match status" value="1"/>
</dbReference>
<dbReference type="AlphaFoldDB" id="U2LKD0"/>
<dbReference type="PATRIC" id="fig|1125725.3.peg.740"/>
<keyword evidence="5 7" id="KW-0378">Hydrolase</keyword>
<dbReference type="GO" id="GO:0005737">
    <property type="term" value="C:cytoplasm"/>
    <property type="evidence" value="ECO:0007669"/>
    <property type="project" value="UniProtKB-SubCell"/>
</dbReference>
<keyword evidence="7" id="KW-0963">Cytoplasm</keyword>
<dbReference type="GO" id="GO:0004521">
    <property type="term" value="F:RNA endonuclease activity"/>
    <property type="evidence" value="ECO:0007669"/>
    <property type="project" value="UniProtKB-UniRule"/>
</dbReference>
<keyword evidence="3 7" id="KW-0479">Metal-binding</keyword>
<dbReference type="Proteomes" id="UP000016412">
    <property type="component" value="Unassembled WGS sequence"/>
</dbReference>
<reference evidence="10 11" key="1">
    <citation type="submission" date="2013-08" db="EMBL/GenBank/DDBJ databases">
        <authorList>
            <person name="Durkin A.S."/>
            <person name="Haft D.R."/>
            <person name="McCorrison J."/>
            <person name="Torralba M."/>
            <person name="Gillis M."/>
            <person name="Haft D.H."/>
            <person name="Methe B."/>
            <person name="Sutton G."/>
            <person name="Nelson K.E."/>
        </authorList>
    </citation>
    <scope>NUCLEOTIDE SEQUENCE [LARGE SCALE GENOMIC DNA]</scope>
    <source>
        <strain evidence="9 11">ATCC 35536</strain>
        <strain evidence="8 10">VPI DR56BR1116</strain>
    </source>
</reference>
<keyword evidence="7" id="KW-0698">rRNA processing</keyword>
<keyword evidence="6 7" id="KW-0862">Zinc</keyword>
<evidence type="ECO:0000256" key="5">
    <source>
        <dbReference type="ARBA" id="ARBA00022801"/>
    </source>
</evidence>
<keyword evidence="7" id="KW-0690">Ribosome biogenesis</keyword>
<dbReference type="Proteomes" id="UP000016646">
    <property type="component" value="Unassembled WGS sequence"/>
</dbReference>